<dbReference type="AlphaFoldDB" id="A0A5E4PJP2"/>
<reference evidence="1 2" key="1">
    <citation type="submission" date="2019-08" db="EMBL/GenBank/DDBJ databases">
        <authorList>
            <person name="Guy L."/>
        </authorList>
    </citation>
    <scope>NUCLEOTIDE SEQUENCE [LARGE SCALE GENOMIC DNA]</scope>
    <source>
        <strain evidence="1 2">SGT-108</strain>
    </source>
</reference>
<organism evidence="1 2">
    <name type="scientific">Aquicella siphonis</name>
    <dbReference type="NCBI Taxonomy" id="254247"/>
    <lineage>
        <taxon>Bacteria</taxon>
        <taxon>Pseudomonadati</taxon>
        <taxon>Pseudomonadota</taxon>
        <taxon>Gammaproteobacteria</taxon>
        <taxon>Legionellales</taxon>
        <taxon>Coxiellaceae</taxon>
        <taxon>Aquicella</taxon>
    </lineage>
</organism>
<name>A0A5E4PJP2_9COXI</name>
<sequence length="292" mass="33193">MPLPNPRVFTAFLNEYLQFRRTHTWSSVQGILESLYRDNEVSKSGTCLVVNRMFYADSDDLHSKLADKLQAVEGWVKLLTDLTKYGTEQSMLSATIHAIRTYAIAKLQESDLAHDFNAYIDALRHEANEQEAGILRLMAEKKSKEEVDALIQVYHFNLIKLSQLGDTISTCKAMRAGLFPNLLCPDLHRDAKLPKSKTLNENIPFYFQPNYFLFHYEFYYRSQDHLQISFEEFERRCEGGTNQILQAEPQKSSTPGMLSGIGSIFRFPSFIGGNSNPASSTLPGAEVPKYGQ</sequence>
<gene>
    <name evidence="1" type="ORF">AQUSIP_26360</name>
</gene>
<proteinExistence type="predicted"/>
<dbReference type="EMBL" id="LR699120">
    <property type="protein sequence ID" value="VVC77309.1"/>
    <property type="molecule type" value="Genomic_DNA"/>
</dbReference>
<evidence type="ECO:0000313" key="1">
    <source>
        <dbReference type="EMBL" id="VVC77309.1"/>
    </source>
</evidence>
<dbReference type="KEGG" id="asip:AQUSIP_26360"/>
<keyword evidence="2" id="KW-1185">Reference proteome</keyword>
<evidence type="ECO:0000313" key="2">
    <source>
        <dbReference type="Proteomes" id="UP000324194"/>
    </source>
</evidence>
<dbReference type="RefSeq" id="WP_148340778.1">
    <property type="nucleotide sequence ID" value="NZ_LR699120.1"/>
</dbReference>
<dbReference type="Proteomes" id="UP000324194">
    <property type="component" value="Chromosome 2"/>
</dbReference>
<accession>A0A5E4PJP2</accession>
<protein>
    <submittedName>
        <fullName evidence="1">Uncharacterized protein</fullName>
    </submittedName>
</protein>